<dbReference type="Gene3D" id="3.50.30.10">
    <property type="entry name" value="Phosphohistidine domain"/>
    <property type="match status" value="1"/>
</dbReference>
<dbReference type="OrthoDB" id="9765468at2"/>
<dbReference type="AlphaFoldDB" id="A0A543E111"/>
<dbReference type="InterPro" id="IPR008279">
    <property type="entry name" value="PEP-util_enz_mobile_dom"/>
</dbReference>
<proteinExistence type="predicted"/>
<dbReference type="SUPFAM" id="SSF52009">
    <property type="entry name" value="Phosphohistidine domain"/>
    <property type="match status" value="1"/>
</dbReference>
<evidence type="ECO:0000259" key="1">
    <source>
        <dbReference type="Pfam" id="PF00391"/>
    </source>
</evidence>
<feature type="domain" description="PEP-utilising enzyme mobile" evidence="1">
    <location>
        <begin position="436"/>
        <end position="506"/>
    </location>
</feature>
<organism evidence="2 3">
    <name type="scientific">Pseudonocardia kunmingensis</name>
    <dbReference type="NCBI Taxonomy" id="630975"/>
    <lineage>
        <taxon>Bacteria</taxon>
        <taxon>Bacillati</taxon>
        <taxon>Actinomycetota</taxon>
        <taxon>Actinomycetes</taxon>
        <taxon>Pseudonocardiales</taxon>
        <taxon>Pseudonocardiaceae</taxon>
        <taxon>Pseudonocardia</taxon>
    </lineage>
</organism>
<dbReference type="Pfam" id="PF00391">
    <property type="entry name" value="PEP-utilizers"/>
    <property type="match status" value="1"/>
</dbReference>
<dbReference type="InterPro" id="IPR036637">
    <property type="entry name" value="Phosphohistidine_dom_sf"/>
</dbReference>
<evidence type="ECO:0000313" key="2">
    <source>
        <dbReference type="EMBL" id="TQM15276.1"/>
    </source>
</evidence>
<keyword evidence="3" id="KW-1185">Reference proteome</keyword>
<reference evidence="2 3" key="1">
    <citation type="submission" date="2019-06" db="EMBL/GenBank/DDBJ databases">
        <title>Sequencing the genomes of 1000 actinobacteria strains.</title>
        <authorList>
            <person name="Klenk H.-P."/>
        </authorList>
    </citation>
    <scope>NUCLEOTIDE SEQUENCE [LARGE SCALE GENOMIC DNA]</scope>
    <source>
        <strain evidence="2 3">DSM 45301</strain>
    </source>
</reference>
<dbReference type="RefSeq" id="WP_142050838.1">
    <property type="nucleotide sequence ID" value="NZ_VFPA01000001.1"/>
</dbReference>
<dbReference type="GO" id="GO:0016772">
    <property type="term" value="F:transferase activity, transferring phosphorus-containing groups"/>
    <property type="evidence" value="ECO:0007669"/>
    <property type="project" value="InterPro"/>
</dbReference>
<sequence length="512" mass="54510">MTSGTTALEVWDDSVGVDHLWTNGNLGEAVPGVMTPATWSTVSLFMSRAMTTSAVPGARAFGRIRGRFYLDLSVIVSLAATFGVPPRRVLAAMEPVFGTVPPDVEIPLVAMPRARTALALLRSSVTGVRRARAARRALATELPALPQRCTDLRTAIAATADPRRLATIWTAEVDPLLALVGDLMDVVRRDGKALVTVPARLTRLVGAADAEALTSAGEHLASMGPLIGLARLERGEIDRDTYVREHGHRGPHEFELSVPRPAEDLDRHLAQLRGGPDPRPLLARREAAREEAWQRLVRNRPRRVEGARRGLHAWADAARQRERIRSASMRVFWVARAFFLRAGVLTGLGEDVFLLSLEEVLGVLSGAPVTADVAVRRATYAHYRALPAPPPLVRGTLAAAPGTRAAGTVRGTGASAGIVTGRVRVLPDVAGGDALRPGEVLVTTVTNVGWTPLFPRAAAIVTDVGARLSHAAVVARELGIPAVVGCGDATAVLRTGDQVRVDGTLGTVQRLP</sequence>
<gene>
    <name evidence="2" type="ORF">FB558_2059</name>
</gene>
<evidence type="ECO:0000313" key="3">
    <source>
        <dbReference type="Proteomes" id="UP000315677"/>
    </source>
</evidence>
<dbReference type="Proteomes" id="UP000315677">
    <property type="component" value="Unassembled WGS sequence"/>
</dbReference>
<dbReference type="EMBL" id="VFPA01000001">
    <property type="protein sequence ID" value="TQM15276.1"/>
    <property type="molecule type" value="Genomic_DNA"/>
</dbReference>
<dbReference type="PANTHER" id="PTHR43615">
    <property type="entry name" value="PHOSPHOENOLPYRUVATE SYNTHASE-RELATED"/>
    <property type="match status" value="1"/>
</dbReference>
<comment type="caution">
    <text evidence="2">The sequence shown here is derived from an EMBL/GenBank/DDBJ whole genome shotgun (WGS) entry which is preliminary data.</text>
</comment>
<accession>A0A543E111</accession>
<dbReference type="InterPro" id="IPR051549">
    <property type="entry name" value="PEP_Utilizing_Enz"/>
</dbReference>
<protein>
    <submittedName>
        <fullName evidence="2">PEP-utilizing family enzyme</fullName>
    </submittedName>
</protein>
<name>A0A543E111_9PSEU</name>
<dbReference type="PANTHER" id="PTHR43615:SF1">
    <property type="entry name" value="PPDK_N DOMAIN-CONTAINING PROTEIN"/>
    <property type="match status" value="1"/>
</dbReference>